<protein>
    <submittedName>
        <fullName evidence="2">Yijf periplasmic ecs4873 cc1379 signal domain pm0035</fullName>
    </submittedName>
</protein>
<dbReference type="STRING" id="1679444.PYTT_2080"/>
<gene>
    <name evidence="2" type="ORF">PYTT_2080</name>
</gene>
<name>A0A1H6M3I3_9BACT</name>
<accession>A0A1H6M3I3</accession>
<evidence type="ECO:0000313" key="3">
    <source>
        <dbReference type="Proteomes" id="UP000176204"/>
    </source>
</evidence>
<dbReference type="Proteomes" id="UP000176204">
    <property type="component" value="Chromosome I"/>
</dbReference>
<dbReference type="AlphaFoldDB" id="A0A1H6M3I3"/>
<dbReference type="KEGG" id="agl:PYTT_2080"/>
<proteinExistence type="predicted"/>
<dbReference type="Pfam" id="PF06940">
    <property type="entry name" value="DUF1287"/>
    <property type="match status" value="1"/>
</dbReference>
<reference evidence="3" key="1">
    <citation type="submission" date="2016-09" db="EMBL/GenBank/DDBJ databases">
        <authorList>
            <person name="Koehorst J."/>
        </authorList>
    </citation>
    <scope>NUCLEOTIDE SEQUENCE [LARGE SCALE GENOMIC DNA]</scope>
</reference>
<dbReference type="EMBL" id="LT629973">
    <property type="protein sequence ID" value="SEH95837.1"/>
    <property type="molecule type" value="Genomic_DNA"/>
</dbReference>
<evidence type="ECO:0000256" key="1">
    <source>
        <dbReference type="SAM" id="MobiDB-lite"/>
    </source>
</evidence>
<organism evidence="2 3">
    <name type="scientific">Akkermansia glycaniphila</name>
    <dbReference type="NCBI Taxonomy" id="1679444"/>
    <lineage>
        <taxon>Bacteria</taxon>
        <taxon>Pseudomonadati</taxon>
        <taxon>Verrucomicrobiota</taxon>
        <taxon>Verrucomicrobiia</taxon>
        <taxon>Verrucomicrobiales</taxon>
        <taxon>Akkermansiaceae</taxon>
        <taxon>Akkermansia</taxon>
    </lineage>
</organism>
<keyword evidence="3" id="KW-1185">Reference proteome</keyword>
<sequence length="217" mass="24297">MKPSGACASSNSRPDRRTPLQPKPHYPMNPIRTCLAFIPALLAVCTADTLPEHAREQIGVTVTYDPSYVSLPYPGGDVAQDRGVCTDVVIRAMRRKGLDLQKAVHEDMKANFSRYPRQWGLKRPDKNIDHRRVPNLMTFMSRRGWSLPVTKNPADYLPGDIITCTVPPNLPHIAIVSDRKNAEGTPLIIHNIGSGTQEEDMLFTFPLTGHYRPSWSK</sequence>
<dbReference type="InterPro" id="IPR009706">
    <property type="entry name" value="DUF1287"/>
</dbReference>
<evidence type="ECO:0000313" key="2">
    <source>
        <dbReference type="EMBL" id="SEH95837.1"/>
    </source>
</evidence>
<feature type="region of interest" description="Disordered" evidence="1">
    <location>
        <begin position="1"/>
        <end position="25"/>
    </location>
</feature>